<sequence length="366" mass="42056">MISFFGIVQNIFNYFSGSTSRWEVLMRCLKITLKTHSDTRWASKYNAVHSLYCQFGGVIKALRDISTNPIFGDGVANAESILKQFDLEFVYFLVMWDKILNQIYRVNKLLQSSNISIDQASKMINCLNVSLQEMRDSGNEQIKTEAISICDKVGIKSELKIKRTIKRKVMSGENSSGEDISADQFLTLEYYKVLDNMMAQMKWRFEQLSNIADDFQFLSAHSLSVTPVEKLKKYAADLAIKYNEDIDQEIINEIEFFKYQVKAILPDLNATALNILNAIKKYELDSTCPNLMTAYRLFLTMPVTVASGERSFSKLKLTKKYLRSTMSQNRLTNSAILSIEHEITKSIDFKDVIEDFASIKSRKFKF</sequence>
<dbReference type="AlphaFoldDB" id="A0AAV0VLR1"/>
<dbReference type="Pfam" id="PF05699">
    <property type="entry name" value="Dimer_Tnp_hAT"/>
    <property type="match status" value="1"/>
</dbReference>
<dbReference type="Proteomes" id="UP001160148">
    <property type="component" value="Unassembled WGS sequence"/>
</dbReference>
<dbReference type="InterPro" id="IPR012337">
    <property type="entry name" value="RNaseH-like_sf"/>
</dbReference>
<gene>
    <name evidence="2" type="ORF">MEUPH1_LOCUS1653</name>
</gene>
<dbReference type="PANTHER" id="PTHR45749:SF35">
    <property type="entry name" value="AC-LIKE TRANSPOSASE-RELATED"/>
    <property type="match status" value="1"/>
</dbReference>
<evidence type="ECO:0000259" key="1">
    <source>
        <dbReference type="Pfam" id="PF05699"/>
    </source>
</evidence>
<evidence type="ECO:0000313" key="3">
    <source>
        <dbReference type="Proteomes" id="UP001160148"/>
    </source>
</evidence>
<feature type="domain" description="HAT C-terminal dimerisation" evidence="1">
    <location>
        <begin position="264"/>
        <end position="342"/>
    </location>
</feature>
<dbReference type="InterPro" id="IPR008906">
    <property type="entry name" value="HATC_C_dom"/>
</dbReference>
<accession>A0AAV0VLR1</accession>
<evidence type="ECO:0000313" key="2">
    <source>
        <dbReference type="EMBL" id="CAI6344530.1"/>
    </source>
</evidence>
<organism evidence="2 3">
    <name type="scientific">Macrosiphum euphorbiae</name>
    <name type="common">potato aphid</name>
    <dbReference type="NCBI Taxonomy" id="13131"/>
    <lineage>
        <taxon>Eukaryota</taxon>
        <taxon>Metazoa</taxon>
        <taxon>Ecdysozoa</taxon>
        <taxon>Arthropoda</taxon>
        <taxon>Hexapoda</taxon>
        <taxon>Insecta</taxon>
        <taxon>Pterygota</taxon>
        <taxon>Neoptera</taxon>
        <taxon>Paraneoptera</taxon>
        <taxon>Hemiptera</taxon>
        <taxon>Sternorrhyncha</taxon>
        <taxon>Aphidomorpha</taxon>
        <taxon>Aphidoidea</taxon>
        <taxon>Aphididae</taxon>
        <taxon>Macrosiphini</taxon>
        <taxon>Macrosiphum</taxon>
    </lineage>
</organism>
<reference evidence="2 3" key="1">
    <citation type="submission" date="2023-01" db="EMBL/GenBank/DDBJ databases">
        <authorList>
            <person name="Whitehead M."/>
        </authorList>
    </citation>
    <scope>NUCLEOTIDE SEQUENCE [LARGE SCALE GENOMIC DNA]</scope>
</reference>
<keyword evidence="3" id="KW-1185">Reference proteome</keyword>
<dbReference type="GO" id="GO:0046983">
    <property type="term" value="F:protein dimerization activity"/>
    <property type="evidence" value="ECO:0007669"/>
    <property type="project" value="InterPro"/>
</dbReference>
<proteinExistence type="predicted"/>
<dbReference type="PANTHER" id="PTHR45749">
    <property type="match status" value="1"/>
</dbReference>
<name>A0AAV0VLR1_9HEMI</name>
<comment type="caution">
    <text evidence="2">The sequence shown here is derived from an EMBL/GenBank/DDBJ whole genome shotgun (WGS) entry which is preliminary data.</text>
</comment>
<dbReference type="SUPFAM" id="SSF53098">
    <property type="entry name" value="Ribonuclease H-like"/>
    <property type="match status" value="1"/>
</dbReference>
<protein>
    <recommendedName>
        <fullName evidence="1">HAT C-terminal dimerisation domain-containing protein</fullName>
    </recommendedName>
</protein>
<dbReference type="EMBL" id="CARXXK010000001">
    <property type="protein sequence ID" value="CAI6344530.1"/>
    <property type="molecule type" value="Genomic_DNA"/>
</dbReference>